<evidence type="ECO:0000256" key="2">
    <source>
        <dbReference type="ARBA" id="ARBA00035010"/>
    </source>
</evidence>
<protein>
    <recommendedName>
        <fullName evidence="3">Protein OrfX2/OrfX3/P47 domain-containing protein</fullName>
    </recommendedName>
</protein>
<evidence type="ECO:0000259" key="3">
    <source>
        <dbReference type="Pfam" id="PF06597"/>
    </source>
</evidence>
<reference evidence="4" key="1">
    <citation type="journal article" date="2018" name="Nat. Biotechnol.">
        <title>A standardized bacterial taxonomy based on genome phylogeny substantially revises the tree of life.</title>
        <authorList>
            <person name="Parks D.H."/>
            <person name="Chuvochina M."/>
            <person name="Waite D.W."/>
            <person name="Rinke C."/>
            <person name="Skarshewski A."/>
            <person name="Chaumeil P.A."/>
            <person name="Hugenholtz P."/>
        </authorList>
    </citation>
    <scope>NUCLEOTIDE SEQUENCE [LARGE SCALE GENOMIC DNA]</scope>
    <source>
        <strain evidence="4">UBA11284</strain>
    </source>
</reference>
<dbReference type="AlphaFoldDB" id="A0A3D0KC35"/>
<sequence>MDTYQYDYSYALTKDKVNDIMSTNLASVSMPLVYTDHDSVTGAVTNINVNLDVWSMADGGQNRLMKLNIPIKEGFMSISGLPGVNGSWDMTGVSLLVEITLGWLGPGNQQELDGEGSLTSLVFSPSEASTPNDPGYIAILTVTDPSGQMTSAATGMLKQIAQQAFYESRDNLQYIFAGVVPVPAGATTWLRPYKWQYFVASGDIEALCFLSMLDDSPFPATPAFDSTALTSGCNAVALISQQAFFKNTLLPGVEDTFPKGTFAVHQTNQHSVISSNGAFDAQIDGDNINTNSFSLWPSDAGDGLQTSSAGGGPLTFLFGLADLPDATYSWTSKTVNPLSLNYSTGVMTFEEDPSPQATHDQDIPWYDYIILVGLGLTLPGLIADITDAVNHYGDQVNAVGMSNINAAVQSTFDNDVVNVASLLDWQIDGQSFSLTEGGLDGAFYFRGNLS</sequence>
<keyword evidence="1" id="KW-0843">Virulence</keyword>
<name>A0A3D0KC35_9GAMM</name>
<dbReference type="EMBL" id="DOTR01000013">
    <property type="protein sequence ID" value="HCA01108.1"/>
    <property type="molecule type" value="Genomic_DNA"/>
</dbReference>
<comment type="caution">
    <text evidence="4">The sequence shown here is derived from an EMBL/GenBank/DDBJ whole genome shotgun (WGS) entry which is preliminary data.</text>
</comment>
<comment type="similarity">
    <text evidence="2">Belongs to the TULIP P47 family.</text>
</comment>
<evidence type="ECO:0000313" key="4">
    <source>
        <dbReference type="EMBL" id="HCA01108.1"/>
    </source>
</evidence>
<proteinExistence type="inferred from homology"/>
<organism evidence="4">
    <name type="scientific">Halomonas campaniensis</name>
    <dbReference type="NCBI Taxonomy" id="213554"/>
    <lineage>
        <taxon>Bacteria</taxon>
        <taxon>Pseudomonadati</taxon>
        <taxon>Pseudomonadota</taxon>
        <taxon>Gammaproteobacteria</taxon>
        <taxon>Oceanospirillales</taxon>
        <taxon>Halomonadaceae</taxon>
        <taxon>Halomonas</taxon>
    </lineage>
</organism>
<gene>
    <name evidence="4" type="ORF">DEO68_02730</name>
</gene>
<dbReference type="InterPro" id="IPR010567">
    <property type="entry name" value="OrfX2/OrfX3/P47"/>
</dbReference>
<evidence type="ECO:0000256" key="1">
    <source>
        <dbReference type="ARBA" id="ARBA00023026"/>
    </source>
</evidence>
<feature type="domain" description="Protein OrfX2/OrfX3/P47" evidence="3">
    <location>
        <begin position="47"/>
        <end position="279"/>
    </location>
</feature>
<accession>A0A3D0KC35</accession>
<dbReference type="Pfam" id="PF06597">
    <property type="entry name" value="Clostridium_P47"/>
    <property type="match status" value="1"/>
</dbReference>